<comment type="caution">
    <text evidence="13">The sequence shown here is derived from an EMBL/GenBank/DDBJ whole genome shotgun (WGS) entry which is preliminary data.</text>
</comment>
<name>A0AAP0G875_9ASPA</name>
<evidence type="ECO:0000256" key="6">
    <source>
        <dbReference type="ARBA" id="ARBA00022771"/>
    </source>
</evidence>
<evidence type="ECO:0000313" key="13">
    <source>
        <dbReference type="EMBL" id="KAK8944196.1"/>
    </source>
</evidence>
<dbReference type="PANTHER" id="PTHR46913:SF22">
    <property type="entry name" value="RING-TYPE E3 UBIQUITIN TRANSFERASE"/>
    <property type="match status" value="1"/>
</dbReference>
<keyword evidence="7" id="KW-0833">Ubl conjugation pathway</keyword>
<dbReference type="SUPFAM" id="SSF57850">
    <property type="entry name" value="RING/U-box"/>
    <property type="match status" value="1"/>
</dbReference>
<feature type="domain" description="RING-type" evidence="12">
    <location>
        <begin position="143"/>
        <end position="185"/>
    </location>
</feature>
<dbReference type="Pfam" id="PF13639">
    <property type="entry name" value="zf-RING_2"/>
    <property type="match status" value="1"/>
</dbReference>
<keyword evidence="6 9" id="KW-0863">Zinc-finger</keyword>
<dbReference type="GO" id="GO:0061630">
    <property type="term" value="F:ubiquitin protein ligase activity"/>
    <property type="evidence" value="ECO:0007669"/>
    <property type="project" value="UniProtKB-EC"/>
</dbReference>
<dbReference type="Proteomes" id="UP001418222">
    <property type="component" value="Unassembled WGS sequence"/>
</dbReference>
<dbReference type="PANTHER" id="PTHR46913">
    <property type="entry name" value="RING-H2 FINGER PROTEIN ATL16"/>
    <property type="match status" value="1"/>
</dbReference>
<dbReference type="GO" id="GO:0008270">
    <property type="term" value="F:zinc ion binding"/>
    <property type="evidence" value="ECO:0007669"/>
    <property type="project" value="UniProtKB-KW"/>
</dbReference>
<evidence type="ECO:0000256" key="10">
    <source>
        <dbReference type="SAM" id="MobiDB-lite"/>
    </source>
</evidence>
<evidence type="ECO:0000256" key="2">
    <source>
        <dbReference type="ARBA" id="ARBA00004906"/>
    </source>
</evidence>
<dbReference type="GO" id="GO:0016567">
    <property type="term" value="P:protein ubiquitination"/>
    <property type="evidence" value="ECO:0007669"/>
    <property type="project" value="InterPro"/>
</dbReference>
<dbReference type="InterPro" id="IPR001841">
    <property type="entry name" value="Znf_RING"/>
</dbReference>
<evidence type="ECO:0000259" key="12">
    <source>
        <dbReference type="PROSITE" id="PS50089"/>
    </source>
</evidence>
<feature type="region of interest" description="Disordered" evidence="10">
    <location>
        <begin position="288"/>
        <end position="308"/>
    </location>
</feature>
<evidence type="ECO:0000256" key="4">
    <source>
        <dbReference type="ARBA" id="ARBA00022679"/>
    </source>
</evidence>
<feature type="region of interest" description="Disordered" evidence="10">
    <location>
        <begin position="90"/>
        <end position="117"/>
    </location>
</feature>
<dbReference type="EMBL" id="JBBWWQ010000006">
    <property type="protein sequence ID" value="KAK8944196.1"/>
    <property type="molecule type" value="Genomic_DNA"/>
</dbReference>
<evidence type="ECO:0000256" key="9">
    <source>
        <dbReference type="PROSITE-ProRule" id="PRU00175"/>
    </source>
</evidence>
<evidence type="ECO:0000256" key="11">
    <source>
        <dbReference type="SAM" id="Phobius"/>
    </source>
</evidence>
<evidence type="ECO:0000256" key="3">
    <source>
        <dbReference type="ARBA" id="ARBA00012483"/>
    </source>
</evidence>
<organism evidence="13 14">
    <name type="scientific">Platanthera zijinensis</name>
    <dbReference type="NCBI Taxonomy" id="2320716"/>
    <lineage>
        <taxon>Eukaryota</taxon>
        <taxon>Viridiplantae</taxon>
        <taxon>Streptophyta</taxon>
        <taxon>Embryophyta</taxon>
        <taxon>Tracheophyta</taxon>
        <taxon>Spermatophyta</taxon>
        <taxon>Magnoliopsida</taxon>
        <taxon>Liliopsida</taxon>
        <taxon>Asparagales</taxon>
        <taxon>Orchidaceae</taxon>
        <taxon>Orchidoideae</taxon>
        <taxon>Orchideae</taxon>
        <taxon>Orchidinae</taxon>
        <taxon>Platanthera</taxon>
    </lineage>
</organism>
<comment type="pathway">
    <text evidence="2">Protein modification; protein ubiquitination.</text>
</comment>
<evidence type="ECO:0000313" key="14">
    <source>
        <dbReference type="Proteomes" id="UP001418222"/>
    </source>
</evidence>
<sequence length="363" mass="39771">MAILDNQQGWLPFEDGRDCSQGICTIYCPQWCYVVYPPPPPFSISGEDSSSDTSFSPLAIAIIGILATAFLLISYYTVVAKYCGSSFGRRGNTDHRSEGEQRGRNSHRQEGLQLPPPDGLEEALISQIAVCKYKRGDGLDTECSVCLAEFREGESLRILPKCSHGFHIQCIDTWLISHSNCPLCRANIVLQSPDLENRATAAASDHEQETVVVLIDDLVLNRSGEDSEGEDQPEERDGGALKDFEVVEIGEEDNKLILRSVSACSSSQGRGLSIVNALEIDMEDEHVSDGSMRLGGGENSKARKGRSRVLHSVMSPVRMKRSVSSGRSCFARRGREACPVLSLQKNSRSVMEKKKLPLGTSSQ</sequence>
<keyword evidence="11" id="KW-0472">Membrane</keyword>
<keyword evidence="11" id="KW-0812">Transmembrane</keyword>
<accession>A0AAP0G875</accession>
<dbReference type="InterPro" id="IPR013083">
    <property type="entry name" value="Znf_RING/FYVE/PHD"/>
</dbReference>
<keyword evidence="14" id="KW-1185">Reference proteome</keyword>
<dbReference type="CDD" id="cd16461">
    <property type="entry name" value="RING-H2_EL5-like"/>
    <property type="match status" value="1"/>
</dbReference>
<dbReference type="Gene3D" id="3.30.40.10">
    <property type="entry name" value="Zinc/RING finger domain, C3HC4 (zinc finger)"/>
    <property type="match status" value="1"/>
</dbReference>
<evidence type="ECO:0000256" key="1">
    <source>
        <dbReference type="ARBA" id="ARBA00000900"/>
    </source>
</evidence>
<proteinExistence type="predicted"/>
<reference evidence="13 14" key="1">
    <citation type="journal article" date="2022" name="Nat. Plants">
        <title>Genomes of leafy and leafless Platanthera orchids illuminate the evolution of mycoheterotrophy.</title>
        <authorList>
            <person name="Li M.H."/>
            <person name="Liu K.W."/>
            <person name="Li Z."/>
            <person name="Lu H.C."/>
            <person name="Ye Q.L."/>
            <person name="Zhang D."/>
            <person name="Wang J.Y."/>
            <person name="Li Y.F."/>
            <person name="Zhong Z.M."/>
            <person name="Liu X."/>
            <person name="Yu X."/>
            <person name="Liu D.K."/>
            <person name="Tu X.D."/>
            <person name="Liu B."/>
            <person name="Hao Y."/>
            <person name="Liao X.Y."/>
            <person name="Jiang Y.T."/>
            <person name="Sun W.H."/>
            <person name="Chen J."/>
            <person name="Chen Y.Q."/>
            <person name="Ai Y."/>
            <person name="Zhai J.W."/>
            <person name="Wu S.S."/>
            <person name="Zhou Z."/>
            <person name="Hsiao Y.Y."/>
            <person name="Wu W.L."/>
            <person name="Chen Y.Y."/>
            <person name="Lin Y.F."/>
            <person name="Hsu J.L."/>
            <person name="Li C.Y."/>
            <person name="Wang Z.W."/>
            <person name="Zhao X."/>
            <person name="Zhong W.Y."/>
            <person name="Ma X.K."/>
            <person name="Ma L."/>
            <person name="Huang J."/>
            <person name="Chen G.Z."/>
            <person name="Huang M.Z."/>
            <person name="Huang L."/>
            <person name="Peng D.H."/>
            <person name="Luo Y.B."/>
            <person name="Zou S.Q."/>
            <person name="Chen S.P."/>
            <person name="Lan S."/>
            <person name="Tsai W.C."/>
            <person name="Van de Peer Y."/>
            <person name="Liu Z.J."/>
        </authorList>
    </citation>
    <scope>NUCLEOTIDE SEQUENCE [LARGE SCALE GENOMIC DNA]</scope>
    <source>
        <strain evidence="13">Lor287</strain>
    </source>
</reference>
<keyword evidence="8" id="KW-0862">Zinc</keyword>
<evidence type="ECO:0000256" key="5">
    <source>
        <dbReference type="ARBA" id="ARBA00022723"/>
    </source>
</evidence>
<keyword evidence="5" id="KW-0479">Metal-binding</keyword>
<evidence type="ECO:0000256" key="7">
    <source>
        <dbReference type="ARBA" id="ARBA00022786"/>
    </source>
</evidence>
<keyword evidence="11" id="KW-1133">Transmembrane helix</keyword>
<dbReference type="InterPro" id="IPR044600">
    <property type="entry name" value="ATL1/ATL16-like"/>
</dbReference>
<gene>
    <name evidence="13" type="ORF">KSP39_PZI007871</name>
</gene>
<keyword evidence="4" id="KW-0808">Transferase</keyword>
<comment type="catalytic activity">
    <reaction evidence="1">
        <text>S-ubiquitinyl-[E2 ubiquitin-conjugating enzyme]-L-cysteine + [acceptor protein]-L-lysine = [E2 ubiquitin-conjugating enzyme]-L-cysteine + N(6)-ubiquitinyl-[acceptor protein]-L-lysine.</text>
        <dbReference type="EC" id="2.3.2.27"/>
    </reaction>
</comment>
<evidence type="ECO:0000256" key="8">
    <source>
        <dbReference type="ARBA" id="ARBA00022833"/>
    </source>
</evidence>
<dbReference type="EC" id="2.3.2.27" evidence="3"/>
<feature type="compositionally biased region" description="Basic and acidic residues" evidence="10">
    <location>
        <begin position="91"/>
        <end position="110"/>
    </location>
</feature>
<protein>
    <recommendedName>
        <fullName evidence="3">RING-type E3 ubiquitin transferase</fullName>
        <ecNumber evidence="3">2.3.2.27</ecNumber>
    </recommendedName>
</protein>
<dbReference type="PROSITE" id="PS50089">
    <property type="entry name" value="ZF_RING_2"/>
    <property type="match status" value="1"/>
</dbReference>
<dbReference type="SMART" id="SM00184">
    <property type="entry name" value="RING"/>
    <property type="match status" value="1"/>
</dbReference>
<feature type="transmembrane region" description="Helical" evidence="11">
    <location>
        <begin position="58"/>
        <end position="80"/>
    </location>
</feature>
<dbReference type="AlphaFoldDB" id="A0AAP0G875"/>